<keyword evidence="3" id="KW-1185">Reference proteome</keyword>
<organism evidence="2 3">
    <name type="scientific">Orchesella dallaii</name>
    <dbReference type="NCBI Taxonomy" id="48710"/>
    <lineage>
        <taxon>Eukaryota</taxon>
        <taxon>Metazoa</taxon>
        <taxon>Ecdysozoa</taxon>
        <taxon>Arthropoda</taxon>
        <taxon>Hexapoda</taxon>
        <taxon>Collembola</taxon>
        <taxon>Entomobryomorpha</taxon>
        <taxon>Entomobryoidea</taxon>
        <taxon>Orchesellidae</taxon>
        <taxon>Orchesellinae</taxon>
        <taxon>Orchesella</taxon>
    </lineage>
</organism>
<evidence type="ECO:0000313" key="2">
    <source>
        <dbReference type="EMBL" id="CAL8070291.1"/>
    </source>
</evidence>
<sequence length="458" mass="52503">MPSCISGTCNFGRAHTVIDIELHGETNNEIGSEVSDPSVLVISEISPRSADPSQRCNYVEIWLNFFYFIGVTPFRVDYKRRLRSFCINKLISILIKALAIVYIIFNIRRLTWSLDDEDQTQQDRASSCIGLVNQFCSLLLHASLLRMVWCKQSDFLQLLKLQDCTDAKANSIKKSYLGDFLVISLCIFTVFVSLLCSVGGLSVWSWIDAWSFTEILWHNEDMFLFSLKKFNEYNESTLINSTGIFIDNGQLETIIIGSTGITMNFCKLIDSFYSHDCLLLCSISLWLSTKPLRDQLALWEIRRRENLDCETEGRNLAEDLLKKHKELNLLSKQMNTIINCFLPVLSMTSMINMSYFMHICVIRDWFFALYLALRLGKVCIAISFAMKISKVAATYNSWFISEKVQGVLELSAKEFQRQVTEMNQEPFGIGNGVFYIDTRFLLNALGLIITYYIMLIVG</sequence>
<keyword evidence="1" id="KW-1133">Transmembrane helix</keyword>
<dbReference type="Proteomes" id="UP001642540">
    <property type="component" value="Unassembled WGS sequence"/>
</dbReference>
<protein>
    <recommendedName>
        <fullName evidence="4">Gustatory receptor</fullName>
    </recommendedName>
</protein>
<evidence type="ECO:0000313" key="3">
    <source>
        <dbReference type="Proteomes" id="UP001642540"/>
    </source>
</evidence>
<feature type="transmembrane region" description="Helical" evidence="1">
    <location>
        <begin position="180"/>
        <end position="207"/>
    </location>
</feature>
<feature type="transmembrane region" description="Helical" evidence="1">
    <location>
        <begin position="336"/>
        <end position="355"/>
    </location>
</feature>
<feature type="transmembrane region" description="Helical" evidence="1">
    <location>
        <begin position="440"/>
        <end position="457"/>
    </location>
</feature>
<feature type="transmembrane region" description="Helical" evidence="1">
    <location>
        <begin position="90"/>
        <end position="111"/>
    </location>
</feature>
<proteinExistence type="predicted"/>
<evidence type="ECO:0000256" key="1">
    <source>
        <dbReference type="SAM" id="Phobius"/>
    </source>
</evidence>
<gene>
    <name evidence="2" type="ORF">ODALV1_LOCUS1167</name>
</gene>
<feature type="transmembrane region" description="Helical" evidence="1">
    <location>
        <begin position="367"/>
        <end position="386"/>
    </location>
</feature>
<comment type="caution">
    <text evidence="2">The sequence shown here is derived from an EMBL/GenBank/DDBJ whole genome shotgun (WGS) entry which is preliminary data.</text>
</comment>
<name>A0ABP1PKX5_9HEXA</name>
<keyword evidence="1" id="KW-0812">Transmembrane</keyword>
<accession>A0ABP1PKX5</accession>
<reference evidence="2 3" key="1">
    <citation type="submission" date="2024-08" db="EMBL/GenBank/DDBJ databases">
        <authorList>
            <person name="Cucini C."/>
            <person name="Frati F."/>
        </authorList>
    </citation>
    <scope>NUCLEOTIDE SEQUENCE [LARGE SCALE GENOMIC DNA]</scope>
</reference>
<keyword evidence="1" id="KW-0472">Membrane</keyword>
<evidence type="ECO:0008006" key="4">
    <source>
        <dbReference type="Google" id="ProtNLM"/>
    </source>
</evidence>
<dbReference type="EMBL" id="CAXLJM020000004">
    <property type="protein sequence ID" value="CAL8070291.1"/>
    <property type="molecule type" value="Genomic_DNA"/>
</dbReference>